<feature type="region of interest" description="Disordered" evidence="3">
    <location>
        <begin position="126"/>
        <end position="146"/>
    </location>
</feature>
<proteinExistence type="predicted"/>
<dbReference type="PROSITE" id="PS50071">
    <property type="entry name" value="HOMEOBOX_2"/>
    <property type="match status" value="1"/>
</dbReference>
<dbReference type="RefSeq" id="XP_068361738.1">
    <property type="nucleotide sequence ID" value="XM_068502763.1"/>
</dbReference>
<dbReference type="EMBL" id="MLAK01000662">
    <property type="protein sequence ID" value="OHT08602.1"/>
    <property type="molecule type" value="Genomic_DNA"/>
</dbReference>
<dbReference type="SUPFAM" id="SSF46689">
    <property type="entry name" value="Homeodomain-like"/>
    <property type="match status" value="1"/>
</dbReference>
<dbReference type="InterPro" id="IPR009057">
    <property type="entry name" value="Homeodomain-like_sf"/>
</dbReference>
<dbReference type="SMART" id="SM00389">
    <property type="entry name" value="HOX"/>
    <property type="match status" value="1"/>
</dbReference>
<dbReference type="AlphaFoldDB" id="A0A1J4KC98"/>
<feature type="domain" description="Homeobox" evidence="4">
    <location>
        <begin position="186"/>
        <end position="250"/>
    </location>
</feature>
<dbReference type="CDD" id="cd00086">
    <property type="entry name" value="homeodomain"/>
    <property type="match status" value="1"/>
</dbReference>
<dbReference type="Proteomes" id="UP000179807">
    <property type="component" value="Unassembled WGS sequence"/>
</dbReference>
<protein>
    <recommendedName>
        <fullName evidence="4">Homeobox domain-containing protein</fullName>
    </recommendedName>
</protein>
<dbReference type="Pfam" id="PF00046">
    <property type="entry name" value="Homeodomain"/>
    <property type="match status" value="1"/>
</dbReference>
<dbReference type="GO" id="GO:0003677">
    <property type="term" value="F:DNA binding"/>
    <property type="evidence" value="ECO:0007669"/>
    <property type="project" value="UniProtKB-UniRule"/>
</dbReference>
<keyword evidence="6" id="KW-1185">Reference proteome</keyword>
<evidence type="ECO:0000259" key="4">
    <source>
        <dbReference type="PROSITE" id="PS50071"/>
    </source>
</evidence>
<gene>
    <name evidence="5" type="ORF">TRFO_22783</name>
</gene>
<name>A0A1J4KC98_9EUKA</name>
<dbReference type="GO" id="GO:0005634">
    <property type="term" value="C:nucleus"/>
    <property type="evidence" value="ECO:0007669"/>
    <property type="project" value="UniProtKB-SubCell"/>
</dbReference>
<dbReference type="GeneID" id="94837467"/>
<keyword evidence="1 2" id="KW-0371">Homeobox</keyword>
<reference evidence="5" key="1">
    <citation type="submission" date="2016-10" db="EMBL/GenBank/DDBJ databases">
        <authorList>
            <person name="Benchimol M."/>
            <person name="Almeida L.G."/>
            <person name="Vasconcelos A.T."/>
            <person name="Perreira-Neves A."/>
            <person name="Rosa I.A."/>
            <person name="Tasca T."/>
            <person name="Bogo M.R."/>
            <person name="de Souza W."/>
        </authorList>
    </citation>
    <scope>NUCLEOTIDE SEQUENCE [LARGE SCALE GENOMIC DNA]</scope>
    <source>
        <strain evidence="5">K</strain>
    </source>
</reference>
<evidence type="ECO:0000313" key="6">
    <source>
        <dbReference type="Proteomes" id="UP000179807"/>
    </source>
</evidence>
<comment type="subcellular location">
    <subcellularLocation>
        <location evidence="1 2">Nucleus</location>
    </subcellularLocation>
</comment>
<accession>A0A1J4KC98</accession>
<sequence>MNTDTQLDAPFLSKEQQIDNYLFHSLFFDIHGKQPYEIDNVYDCKTVPIIDSFDDFSHSNINFVPISDENSQSEDFSSQFFMDDIIEESHQDHSNTDKITADELGVKKDELNEFLKDYLDIKIDDTEENNSSTNENEKNGQSGKTNEKEIILKHLIEACKKSFDKSHIFHAFFDHSSQFSSPLMRRPPKETRKRFTQNQKNILLEFIKKNDDECLYPSNNELIQLSQLTDLTKKQIQTFFMNYRCRTGKAMKKKNRPILSNSVHFTFPNQNAKEES</sequence>
<evidence type="ECO:0000256" key="3">
    <source>
        <dbReference type="SAM" id="MobiDB-lite"/>
    </source>
</evidence>
<dbReference type="InterPro" id="IPR001356">
    <property type="entry name" value="HD"/>
</dbReference>
<organism evidence="5 6">
    <name type="scientific">Tritrichomonas foetus</name>
    <dbReference type="NCBI Taxonomy" id="1144522"/>
    <lineage>
        <taxon>Eukaryota</taxon>
        <taxon>Metamonada</taxon>
        <taxon>Parabasalia</taxon>
        <taxon>Tritrichomonadida</taxon>
        <taxon>Tritrichomonadidae</taxon>
        <taxon>Tritrichomonas</taxon>
    </lineage>
</organism>
<dbReference type="VEuPathDB" id="TrichDB:TRFO_22783"/>
<comment type="caution">
    <text evidence="5">The sequence shown here is derived from an EMBL/GenBank/DDBJ whole genome shotgun (WGS) entry which is preliminary data.</text>
</comment>
<evidence type="ECO:0000256" key="2">
    <source>
        <dbReference type="RuleBase" id="RU000682"/>
    </source>
</evidence>
<keyword evidence="1 2" id="KW-0539">Nucleus</keyword>
<evidence type="ECO:0000256" key="1">
    <source>
        <dbReference type="PROSITE-ProRule" id="PRU00108"/>
    </source>
</evidence>
<evidence type="ECO:0000313" key="5">
    <source>
        <dbReference type="EMBL" id="OHT08602.1"/>
    </source>
</evidence>
<keyword evidence="1 2" id="KW-0238">DNA-binding</keyword>
<feature type="DNA-binding region" description="Homeobox" evidence="1">
    <location>
        <begin position="188"/>
        <end position="251"/>
    </location>
</feature>
<dbReference type="Gene3D" id="1.10.10.60">
    <property type="entry name" value="Homeodomain-like"/>
    <property type="match status" value="1"/>
</dbReference>
<dbReference type="OrthoDB" id="6159439at2759"/>